<dbReference type="Proteomes" id="UP000322234">
    <property type="component" value="Unassembled WGS sequence"/>
</dbReference>
<dbReference type="AlphaFoldDB" id="A0A6B0RLS7"/>
<comment type="caution">
    <text evidence="2">The sequence shown here is derived from an EMBL/GenBank/DDBJ whole genome shotgun (WGS) entry which is preliminary data.</text>
</comment>
<evidence type="ECO:0000313" key="3">
    <source>
        <dbReference type="Proteomes" id="UP000322234"/>
    </source>
</evidence>
<gene>
    <name evidence="2" type="ORF">E5288_WYG005601</name>
</gene>
<sequence length="150" mass="16429">MTPGIPMATAASSLLQLPTGHKEVPHPPRKALVRFNCTENILLKSFPMLTTVTHCQALGQELQLRQQRDDKAGVPDPGQALSLQQPTGRGKASTEPRAAAASDMAYEDGYRYCGHRPKGIPVENQNPQTLDKRLWGLALTALWGHEHSKD</sequence>
<evidence type="ECO:0000256" key="1">
    <source>
        <dbReference type="SAM" id="MobiDB-lite"/>
    </source>
</evidence>
<organism evidence="2 3">
    <name type="scientific">Bos mutus</name>
    <name type="common">wild yak</name>
    <dbReference type="NCBI Taxonomy" id="72004"/>
    <lineage>
        <taxon>Eukaryota</taxon>
        <taxon>Metazoa</taxon>
        <taxon>Chordata</taxon>
        <taxon>Craniata</taxon>
        <taxon>Vertebrata</taxon>
        <taxon>Euteleostomi</taxon>
        <taxon>Mammalia</taxon>
        <taxon>Eutheria</taxon>
        <taxon>Laurasiatheria</taxon>
        <taxon>Artiodactyla</taxon>
        <taxon>Ruminantia</taxon>
        <taxon>Pecora</taxon>
        <taxon>Bovidae</taxon>
        <taxon>Bovinae</taxon>
        <taxon>Bos</taxon>
    </lineage>
</organism>
<protein>
    <submittedName>
        <fullName evidence="2">Uncharacterized protein</fullName>
    </submittedName>
</protein>
<reference evidence="2" key="1">
    <citation type="submission" date="2019-10" db="EMBL/GenBank/DDBJ databases">
        <title>The sequence and de novo assembly of the wild yak genome.</title>
        <authorList>
            <person name="Liu Y."/>
        </authorList>
    </citation>
    <scope>NUCLEOTIDE SEQUENCE [LARGE SCALE GENOMIC DNA]</scope>
    <source>
        <strain evidence="2">WY2019</strain>
    </source>
</reference>
<name>A0A6B0RLS7_9CETA</name>
<feature type="region of interest" description="Disordered" evidence="1">
    <location>
        <begin position="66"/>
        <end position="99"/>
    </location>
</feature>
<accession>A0A6B0RLS7</accession>
<evidence type="ECO:0000313" key="2">
    <source>
        <dbReference type="EMBL" id="MXQ91058.1"/>
    </source>
</evidence>
<keyword evidence="3" id="KW-1185">Reference proteome</keyword>
<proteinExistence type="predicted"/>
<dbReference type="EMBL" id="VBQZ03000067">
    <property type="protein sequence ID" value="MXQ91058.1"/>
    <property type="molecule type" value="Genomic_DNA"/>
</dbReference>